<keyword evidence="4" id="KW-0228">DNA excision</keyword>
<dbReference type="SUPFAM" id="SSF51658">
    <property type="entry name" value="Xylose isomerase-like"/>
    <property type="match status" value="1"/>
</dbReference>
<dbReference type="EMBL" id="MN739473">
    <property type="protein sequence ID" value="QHT06652.1"/>
    <property type="molecule type" value="Genomic_DNA"/>
</dbReference>
<dbReference type="PANTHER" id="PTHR31290">
    <property type="entry name" value="UV-DAMAGE ENDONUCLEASE"/>
    <property type="match status" value="1"/>
</dbReference>
<evidence type="ECO:0000256" key="1">
    <source>
        <dbReference type="ARBA" id="ARBA00022722"/>
    </source>
</evidence>
<dbReference type="PANTHER" id="PTHR31290:SF5">
    <property type="entry name" value="UV-DAMAGE ENDONUCLEASE"/>
    <property type="match status" value="1"/>
</dbReference>
<reference evidence="7" key="1">
    <citation type="journal article" date="2020" name="Nature">
        <title>Giant virus diversity and host interactions through global metagenomics.</title>
        <authorList>
            <person name="Schulz F."/>
            <person name="Roux S."/>
            <person name="Paez-Espino D."/>
            <person name="Jungbluth S."/>
            <person name="Walsh D.A."/>
            <person name="Denef V.J."/>
            <person name="McMahon K.D."/>
            <person name="Konstantinidis K.T."/>
            <person name="Eloe-Fadrosh E.A."/>
            <person name="Kyrpides N.C."/>
            <person name="Woyke T."/>
        </authorList>
    </citation>
    <scope>NUCLEOTIDE SEQUENCE</scope>
    <source>
        <strain evidence="7">GVMAG-M-3300021425-30</strain>
    </source>
</reference>
<proteinExistence type="predicted"/>
<evidence type="ECO:0000256" key="3">
    <source>
        <dbReference type="ARBA" id="ARBA00022763"/>
    </source>
</evidence>
<name>A0A6C0CR84_9ZZZZ</name>
<keyword evidence="3" id="KW-0227">DNA damage</keyword>
<evidence type="ECO:0000256" key="4">
    <source>
        <dbReference type="ARBA" id="ARBA00022769"/>
    </source>
</evidence>
<sequence length="357" mass="41400">MSVNKPVQLGLCCLNTILRAQKPPVFASRKMIIRTVKEKGIEVLQEKILQNLRDVLTMMDWNEQNGIKVFRLSSELFPHKSNPKVVDYTFDFAKDLLKQIGEKSKLYNQRLTFHPGQYNVVGTPNKKAFQQTICDLQYHAEVLALIDSDEAVMVVHGGGVYGDKEATIQRWCEQYKQLPEVVRRYLVLENCEKCFSIEDCLRVSKEVNIPVVFDTHHYACYCQMHPEEKFKEAAEYIPDILDSWKRRGIKPKFHVSEQGSGRVGHHSDYIEVMPEYLLEIPEKYGMNIDVMIEAKMKEQSIFRLYEKYPQLNCKKGTITKHTNMPTFDWVNKHAKGCDCCEGGIKKKKKLKIVDKLS</sequence>
<organism evidence="7">
    <name type="scientific">viral metagenome</name>
    <dbReference type="NCBI Taxonomy" id="1070528"/>
    <lineage>
        <taxon>unclassified sequences</taxon>
        <taxon>metagenomes</taxon>
        <taxon>organismal metagenomes</taxon>
    </lineage>
</organism>
<evidence type="ECO:0000256" key="2">
    <source>
        <dbReference type="ARBA" id="ARBA00022759"/>
    </source>
</evidence>
<keyword evidence="1" id="KW-0540">Nuclease</keyword>
<keyword evidence="2" id="KW-0255">Endonuclease</keyword>
<dbReference type="GO" id="GO:0006289">
    <property type="term" value="P:nucleotide-excision repair"/>
    <property type="evidence" value="ECO:0007669"/>
    <property type="project" value="InterPro"/>
</dbReference>
<dbReference type="InterPro" id="IPR036237">
    <property type="entry name" value="Xyl_isomerase-like_sf"/>
</dbReference>
<protein>
    <submittedName>
        <fullName evidence="7">Uncharacterized protein</fullName>
    </submittedName>
</protein>
<dbReference type="InterPro" id="IPR004601">
    <property type="entry name" value="UvdE"/>
</dbReference>
<accession>A0A6C0CR84</accession>
<dbReference type="GO" id="GO:0016787">
    <property type="term" value="F:hydrolase activity"/>
    <property type="evidence" value="ECO:0007669"/>
    <property type="project" value="UniProtKB-KW"/>
</dbReference>
<dbReference type="Gene3D" id="3.20.20.150">
    <property type="entry name" value="Divalent-metal-dependent TIM barrel enzymes"/>
    <property type="match status" value="1"/>
</dbReference>
<evidence type="ECO:0000256" key="5">
    <source>
        <dbReference type="ARBA" id="ARBA00022801"/>
    </source>
</evidence>
<dbReference type="Pfam" id="PF03851">
    <property type="entry name" value="UvdE"/>
    <property type="match status" value="1"/>
</dbReference>
<dbReference type="NCBIfam" id="TIGR00629">
    <property type="entry name" value="uvde"/>
    <property type="match status" value="1"/>
</dbReference>
<dbReference type="GO" id="GO:0004519">
    <property type="term" value="F:endonuclease activity"/>
    <property type="evidence" value="ECO:0007669"/>
    <property type="project" value="UniProtKB-KW"/>
</dbReference>
<dbReference type="GO" id="GO:0009411">
    <property type="term" value="P:response to UV"/>
    <property type="evidence" value="ECO:0007669"/>
    <property type="project" value="InterPro"/>
</dbReference>
<keyword evidence="5" id="KW-0378">Hydrolase</keyword>
<keyword evidence="6" id="KW-0234">DNA repair</keyword>
<dbReference type="AlphaFoldDB" id="A0A6C0CR84"/>
<evidence type="ECO:0000313" key="7">
    <source>
        <dbReference type="EMBL" id="QHT06652.1"/>
    </source>
</evidence>
<evidence type="ECO:0000256" key="6">
    <source>
        <dbReference type="ARBA" id="ARBA00023204"/>
    </source>
</evidence>